<dbReference type="PANTHER" id="PTHR36151:SF3">
    <property type="entry name" value="ER-BOUND OXYGENASE MPAB_MPAB'_RUBBER OXYGENASE CATALYTIC DOMAIN-CONTAINING PROTEIN"/>
    <property type="match status" value="1"/>
</dbReference>
<dbReference type="RefSeq" id="WP_227563510.1">
    <property type="nucleotide sequence ID" value="NZ_CP101989.1"/>
</dbReference>
<dbReference type="PANTHER" id="PTHR36151">
    <property type="entry name" value="BLR2777 PROTEIN"/>
    <property type="match status" value="1"/>
</dbReference>
<dbReference type="EMBL" id="CP101989">
    <property type="protein sequence ID" value="UUI65019.1"/>
    <property type="molecule type" value="Genomic_DNA"/>
</dbReference>
<keyword evidence="3" id="KW-1185">Reference proteome</keyword>
<dbReference type="Proteomes" id="UP001317322">
    <property type="component" value="Chromosome"/>
</dbReference>
<name>A0ABY5K5H5_9CELL</name>
<accession>A0ABY5K5H5</accession>
<dbReference type="Pfam" id="PF09995">
    <property type="entry name" value="MPAB_Lcp_cat"/>
    <property type="match status" value="1"/>
</dbReference>
<proteinExistence type="predicted"/>
<evidence type="ECO:0000313" key="2">
    <source>
        <dbReference type="EMBL" id="UUI65019.1"/>
    </source>
</evidence>
<dbReference type="InterPro" id="IPR018713">
    <property type="entry name" value="MPAB/Lcp_cat_dom"/>
</dbReference>
<sequence length="288" mass="30519">MTLAEPVRRWRARSGDALFLRVAGPHGHRSRERIHGRPGPRWFGPDAAVRVVHADASMFVGGLRSLLLQSLHPAAMAGVASHSDFREDPWGRLAGTSTFLATTVFGTADDAQAAVDAIRTIHGRVRGVTPEGIAYAADDPDLLRWVHVAEIESFLVAHTRYGAHPLSPARADEYAAQAARIGRALGAVDVPETAAGLTAAVEGYRPVLRATPAALDAAQFLLHEPPMPRTLRPGYDALAAAAVESLPVWATDALGLPRRGRVARAAARAAGHGATRAVRWLLAGQPAG</sequence>
<organism evidence="2 3">
    <name type="scientific">Cellulomonas wangsupingiae</name>
    <dbReference type="NCBI Taxonomy" id="2968085"/>
    <lineage>
        <taxon>Bacteria</taxon>
        <taxon>Bacillati</taxon>
        <taxon>Actinomycetota</taxon>
        <taxon>Actinomycetes</taxon>
        <taxon>Micrococcales</taxon>
        <taxon>Cellulomonadaceae</taxon>
        <taxon>Cellulomonas</taxon>
    </lineage>
</organism>
<evidence type="ECO:0000313" key="3">
    <source>
        <dbReference type="Proteomes" id="UP001317322"/>
    </source>
</evidence>
<reference evidence="2 3" key="1">
    <citation type="submission" date="2022-07" db="EMBL/GenBank/DDBJ databases">
        <title>Novel species in genus cellulomonas.</title>
        <authorList>
            <person name="Ye L."/>
        </authorList>
    </citation>
    <scope>NUCLEOTIDE SEQUENCE [LARGE SCALE GENOMIC DNA]</scope>
    <source>
        <strain evidence="3">zg-Y908</strain>
    </source>
</reference>
<protein>
    <submittedName>
        <fullName evidence="2">DUF2236 domain-containing protein</fullName>
    </submittedName>
</protein>
<feature type="domain" description="ER-bound oxygenase mpaB/mpaB'/Rubber oxygenase catalytic" evidence="1">
    <location>
        <begin position="52"/>
        <end position="276"/>
    </location>
</feature>
<evidence type="ECO:0000259" key="1">
    <source>
        <dbReference type="Pfam" id="PF09995"/>
    </source>
</evidence>
<gene>
    <name evidence="2" type="ORF">NP075_18215</name>
</gene>